<dbReference type="GO" id="GO:0003725">
    <property type="term" value="F:double-stranded RNA binding"/>
    <property type="evidence" value="ECO:0007669"/>
    <property type="project" value="TreeGrafter"/>
</dbReference>
<name>A0A1I8BMF0_MELHA</name>
<dbReference type="AlphaFoldDB" id="A0A1I8BMF0"/>
<dbReference type="SUPFAM" id="SSF54768">
    <property type="entry name" value="dsRNA-binding domain-like"/>
    <property type="match status" value="2"/>
</dbReference>
<dbReference type="Gene3D" id="3.30.160.20">
    <property type="match status" value="2"/>
</dbReference>
<feature type="compositionally biased region" description="Polar residues" evidence="2">
    <location>
        <begin position="1"/>
        <end position="12"/>
    </location>
</feature>
<keyword evidence="1" id="KW-0694">RNA-binding</keyword>
<evidence type="ECO:0000256" key="2">
    <source>
        <dbReference type="SAM" id="MobiDB-lite"/>
    </source>
</evidence>
<dbReference type="PANTHER" id="PTHR10910:SF62">
    <property type="entry name" value="AT07585P-RELATED"/>
    <property type="match status" value="1"/>
</dbReference>
<evidence type="ECO:0000259" key="3">
    <source>
        <dbReference type="PROSITE" id="PS50137"/>
    </source>
</evidence>
<dbReference type="SMART" id="SM00358">
    <property type="entry name" value="DSRM"/>
    <property type="match status" value="2"/>
</dbReference>
<dbReference type="GO" id="GO:0005737">
    <property type="term" value="C:cytoplasm"/>
    <property type="evidence" value="ECO:0007669"/>
    <property type="project" value="TreeGrafter"/>
</dbReference>
<feature type="region of interest" description="Disordered" evidence="2">
    <location>
        <begin position="382"/>
        <end position="405"/>
    </location>
</feature>
<dbReference type="GO" id="GO:0005730">
    <property type="term" value="C:nucleolus"/>
    <property type="evidence" value="ECO:0007669"/>
    <property type="project" value="TreeGrafter"/>
</dbReference>
<dbReference type="PROSITE" id="PS50137">
    <property type="entry name" value="DS_RBD"/>
    <property type="match status" value="2"/>
</dbReference>
<dbReference type="GO" id="GO:0008251">
    <property type="term" value="F:tRNA-specific adenosine deaminase activity"/>
    <property type="evidence" value="ECO:0007669"/>
    <property type="project" value="TreeGrafter"/>
</dbReference>
<feature type="compositionally biased region" description="Basic residues" evidence="2">
    <location>
        <begin position="382"/>
        <end position="396"/>
    </location>
</feature>
<dbReference type="PANTHER" id="PTHR10910">
    <property type="entry name" value="EUKARYOTE SPECIFIC DSRNA BINDING PROTEIN"/>
    <property type="match status" value="1"/>
</dbReference>
<keyword evidence="4" id="KW-1185">Reference proteome</keyword>
<accession>A0A1I8BMF0</accession>
<evidence type="ECO:0000313" key="5">
    <source>
        <dbReference type="WBParaSite" id="MhA1_Contig310.frz3.gene25"/>
    </source>
</evidence>
<sequence>MSSTEKMPTEPTQEAEIAGDSQTTAYEYYKRLVDDLNITGAFYRQQDVCQAAKDYITSTNKDPVSLLNTYCTISGEVAFKFFEYELAGRPDKNKFLIVSEFDGQPIFGFPSPSKKEAKKSCAVCILEKLFLEQRLNCLGSNGRKVKHPNRHPRPFPFTPVPKQEEDLGKIGAEFYQQPLSVDPQMAMFAEDIDFDGPVGPKLLEMKQNFEEQNPLPADFKDKEKFEDVRNRAFKLFCENAFWVELKLCDATIEKLNAAGMWHENWNSVAYVNQSIDRLNSWRVKEMNELKQQQEEKMIGGQEKLERMEDKEVKKVEPPEYFIFTLPYLPPRYACVALFNEKLFHGQISVSKSKAKSSCAVVIAQNLIELGWTDFNKKIVKHPKTVKSRPTQKKRKKETSEEDLVSIETNSSSHSIDFQPYQFLLTLHPNEDLDPRTHFLLATHGNKNATALLTEICAKYRLGALSYNETNEMVVGAALSPRFTTDAQISPYPIPGVPLEVLGGPLFQARGIPEKNKKNAKASASRAALDILVRKGTIQINEQNFAEFKASIKNAIFCEESPPVIREGAPMNENVNGAENDNTNS</sequence>
<dbReference type="GO" id="GO:0006396">
    <property type="term" value="P:RNA processing"/>
    <property type="evidence" value="ECO:0007669"/>
    <property type="project" value="TreeGrafter"/>
</dbReference>
<dbReference type="GO" id="GO:0006382">
    <property type="term" value="P:adenosine to inosine editing"/>
    <property type="evidence" value="ECO:0007669"/>
    <property type="project" value="TreeGrafter"/>
</dbReference>
<feature type="region of interest" description="Disordered" evidence="2">
    <location>
        <begin position="1"/>
        <end position="20"/>
    </location>
</feature>
<dbReference type="Pfam" id="PF00035">
    <property type="entry name" value="dsrm"/>
    <property type="match status" value="1"/>
</dbReference>
<evidence type="ECO:0000256" key="1">
    <source>
        <dbReference type="PROSITE-ProRule" id="PRU00266"/>
    </source>
</evidence>
<dbReference type="InterPro" id="IPR014720">
    <property type="entry name" value="dsRBD_dom"/>
</dbReference>
<dbReference type="WBParaSite" id="MhA1_Contig310.frz3.gene25">
    <property type="protein sequence ID" value="MhA1_Contig310.frz3.gene25"/>
    <property type="gene ID" value="MhA1_Contig310.frz3.gene25"/>
</dbReference>
<dbReference type="Proteomes" id="UP000095281">
    <property type="component" value="Unplaced"/>
</dbReference>
<protein>
    <submittedName>
        <fullName evidence="5">DRBM domain-containing protein</fullName>
    </submittedName>
</protein>
<feature type="domain" description="DRBM" evidence="3">
    <location>
        <begin position="447"/>
        <end position="533"/>
    </location>
</feature>
<organism evidence="4 5">
    <name type="scientific">Meloidogyne hapla</name>
    <name type="common">Root-knot nematode worm</name>
    <dbReference type="NCBI Taxonomy" id="6305"/>
    <lineage>
        <taxon>Eukaryota</taxon>
        <taxon>Metazoa</taxon>
        <taxon>Ecdysozoa</taxon>
        <taxon>Nematoda</taxon>
        <taxon>Chromadorea</taxon>
        <taxon>Rhabditida</taxon>
        <taxon>Tylenchina</taxon>
        <taxon>Tylenchomorpha</taxon>
        <taxon>Tylenchoidea</taxon>
        <taxon>Meloidogynidae</taxon>
        <taxon>Meloidogyninae</taxon>
        <taxon>Meloidogyne</taxon>
    </lineage>
</organism>
<proteinExistence type="predicted"/>
<dbReference type="GO" id="GO:0003726">
    <property type="term" value="F:double-stranded RNA adenosine deaminase activity"/>
    <property type="evidence" value="ECO:0007669"/>
    <property type="project" value="TreeGrafter"/>
</dbReference>
<feature type="domain" description="DRBM" evidence="3">
    <location>
        <begin position="62"/>
        <end position="131"/>
    </location>
</feature>
<evidence type="ECO:0000313" key="4">
    <source>
        <dbReference type="Proteomes" id="UP000095281"/>
    </source>
</evidence>
<reference evidence="5" key="1">
    <citation type="submission" date="2016-11" db="UniProtKB">
        <authorList>
            <consortium name="WormBaseParasite"/>
        </authorList>
    </citation>
    <scope>IDENTIFICATION</scope>
</reference>